<keyword evidence="2" id="KW-1133">Transmembrane helix</keyword>
<evidence type="ECO:0000256" key="2">
    <source>
        <dbReference type="SAM" id="Phobius"/>
    </source>
</evidence>
<dbReference type="EMBL" id="MTQA01000103">
    <property type="protein sequence ID" value="PNP78566.1"/>
    <property type="molecule type" value="Genomic_DNA"/>
</dbReference>
<comment type="subcellular location">
    <subcellularLocation>
        <location evidence="1">Membrane</location>
        <topology evidence="1">Multi-pass membrane protein</topology>
    </subcellularLocation>
</comment>
<dbReference type="AlphaFoldDB" id="A0A2K0W8I2"/>
<feature type="transmembrane region" description="Helical" evidence="2">
    <location>
        <begin position="25"/>
        <end position="46"/>
    </location>
</feature>
<evidence type="ECO:0000256" key="1">
    <source>
        <dbReference type="ARBA" id="ARBA00004141"/>
    </source>
</evidence>
<dbReference type="InterPro" id="IPR036259">
    <property type="entry name" value="MFS_trans_sf"/>
</dbReference>
<proteinExistence type="predicted"/>
<gene>
    <name evidence="3" type="ORF">FNYG_08114</name>
</gene>
<keyword evidence="2" id="KW-0812">Transmembrane</keyword>
<dbReference type="OrthoDB" id="5043453at2759"/>
<comment type="caution">
    <text evidence="3">The sequence shown here is derived from an EMBL/GenBank/DDBJ whole genome shotgun (WGS) entry which is preliminary data.</text>
</comment>
<dbReference type="PANTHER" id="PTHR48022:SF41">
    <property type="entry name" value="MAJOR FACILITATOR SUPERFAMILY (MFS) PROFILE DOMAIN-CONTAINING PROTEIN"/>
    <property type="match status" value="1"/>
</dbReference>
<keyword evidence="4" id="KW-1185">Reference proteome</keyword>
<reference evidence="3 4" key="1">
    <citation type="submission" date="2017-06" db="EMBL/GenBank/DDBJ databases">
        <title>Genome of Fusarium nygamai isolate CS10214.</title>
        <authorList>
            <person name="Gardiner D.M."/>
            <person name="Obanor F."/>
            <person name="Kazan K."/>
        </authorList>
    </citation>
    <scope>NUCLEOTIDE SEQUENCE [LARGE SCALE GENOMIC DNA]</scope>
    <source>
        <strain evidence="3 4">CS10214</strain>
    </source>
</reference>
<dbReference type="InterPro" id="IPR050360">
    <property type="entry name" value="MFS_Sugar_Transporters"/>
</dbReference>
<organism evidence="3 4">
    <name type="scientific">Gibberella nygamai</name>
    <name type="common">Bean root rot disease fungus</name>
    <name type="synonym">Fusarium nygamai</name>
    <dbReference type="NCBI Taxonomy" id="42673"/>
    <lineage>
        <taxon>Eukaryota</taxon>
        <taxon>Fungi</taxon>
        <taxon>Dikarya</taxon>
        <taxon>Ascomycota</taxon>
        <taxon>Pezizomycotina</taxon>
        <taxon>Sordariomycetes</taxon>
        <taxon>Hypocreomycetidae</taxon>
        <taxon>Hypocreales</taxon>
        <taxon>Nectriaceae</taxon>
        <taxon>Fusarium</taxon>
        <taxon>Fusarium fujikuroi species complex</taxon>
    </lineage>
</organism>
<dbReference type="GO" id="GO:0016020">
    <property type="term" value="C:membrane"/>
    <property type="evidence" value="ECO:0007669"/>
    <property type="project" value="UniProtKB-SubCell"/>
</dbReference>
<accession>A0A2K0W8I2</accession>
<dbReference type="SUPFAM" id="SSF103473">
    <property type="entry name" value="MFS general substrate transporter"/>
    <property type="match status" value="1"/>
</dbReference>
<evidence type="ECO:0000313" key="3">
    <source>
        <dbReference type="EMBL" id="PNP78566.1"/>
    </source>
</evidence>
<keyword evidence="2" id="KW-0472">Membrane</keyword>
<protein>
    <submittedName>
        <fullName evidence="3">Uncharacterized protein</fullName>
    </submittedName>
</protein>
<dbReference type="PANTHER" id="PTHR48022">
    <property type="entry name" value="PLASTIDIC GLUCOSE TRANSPORTER 4"/>
    <property type="match status" value="1"/>
</dbReference>
<evidence type="ECO:0000313" key="4">
    <source>
        <dbReference type="Proteomes" id="UP000236664"/>
    </source>
</evidence>
<dbReference type="Proteomes" id="UP000236664">
    <property type="component" value="Unassembled WGS sequence"/>
</dbReference>
<dbReference type="GO" id="GO:0005351">
    <property type="term" value="F:carbohydrate:proton symporter activity"/>
    <property type="evidence" value="ECO:0007669"/>
    <property type="project" value="TreeGrafter"/>
</dbReference>
<name>A0A2K0W8I2_GIBNY</name>
<sequence length="330" mass="37355">MGYGMLMSSCQTYISKVMPKNVRGLLLGLYVFDVSLGHLIAVAVVLPNTSEPSPNAYRIPLDKAMRSRNKLGTGNDESMLERIQTSLATEAVTEDAGECSGYTDCFKGTNLSQTAIIVWLNLIQQFVGMALWTNGAYFLTMAGMSAQYSNRRVPLGLVKCDPYLNLPKTSQYRHSARGYSLRPPPATPPAVTPPRHLLNITEELQEKIWRLALSEFTINRAVIEIQSSYDEWRKPEPEDPPGLNGLEPLYQERLIYAWRQTIRSPRRPVGLDVCRDSRRIMLSFFREFPRRCIRQLVQNDEGQDRFLDIDPSEGNLNIDLCNPDTAFTLC</sequence>